<dbReference type="RefSeq" id="WP_111198098.1">
    <property type="nucleotide sequence ID" value="NZ_QKVK01000003.1"/>
</dbReference>
<evidence type="ECO:0000256" key="2">
    <source>
        <dbReference type="ARBA" id="ARBA00023002"/>
    </source>
</evidence>
<dbReference type="PANTHER" id="PTHR48106">
    <property type="entry name" value="QUINONE OXIDOREDUCTASE PIG3-RELATED"/>
    <property type="match status" value="1"/>
</dbReference>
<dbReference type="InterPro" id="IPR011032">
    <property type="entry name" value="GroES-like_sf"/>
</dbReference>
<dbReference type="GO" id="GO:0070402">
    <property type="term" value="F:NADPH binding"/>
    <property type="evidence" value="ECO:0007669"/>
    <property type="project" value="TreeGrafter"/>
</dbReference>
<organism evidence="4 5">
    <name type="scientific">Aestuariivirga litoralis</name>
    <dbReference type="NCBI Taxonomy" id="2650924"/>
    <lineage>
        <taxon>Bacteria</taxon>
        <taxon>Pseudomonadati</taxon>
        <taxon>Pseudomonadota</taxon>
        <taxon>Alphaproteobacteria</taxon>
        <taxon>Hyphomicrobiales</taxon>
        <taxon>Aestuariivirgaceae</taxon>
        <taxon>Aestuariivirga</taxon>
    </lineage>
</organism>
<keyword evidence="5" id="KW-1185">Reference proteome</keyword>
<evidence type="ECO:0000259" key="3">
    <source>
        <dbReference type="SMART" id="SM00829"/>
    </source>
</evidence>
<accession>A0A2W2CBK2</accession>
<dbReference type="SUPFAM" id="SSF50129">
    <property type="entry name" value="GroES-like"/>
    <property type="match status" value="1"/>
</dbReference>
<evidence type="ECO:0000313" key="4">
    <source>
        <dbReference type="EMBL" id="PZF77563.1"/>
    </source>
</evidence>
<dbReference type="InterPro" id="IPR013154">
    <property type="entry name" value="ADH-like_N"/>
</dbReference>
<feature type="domain" description="Enoyl reductase (ER)" evidence="3">
    <location>
        <begin position="12"/>
        <end position="329"/>
    </location>
</feature>
<reference evidence="5" key="1">
    <citation type="submission" date="2018-06" db="EMBL/GenBank/DDBJ databases">
        <title>Aestuariibacter litoralis strain KCTC 52945T.</title>
        <authorList>
            <person name="Li X."/>
            <person name="Salam N."/>
            <person name="Li J.-L."/>
            <person name="Chen Y.-M."/>
            <person name="Yang Z.-W."/>
            <person name="Zhang L.-Y."/>
            <person name="Han M.-X."/>
            <person name="Xiao M."/>
            <person name="Li W.-J."/>
        </authorList>
    </citation>
    <scope>NUCLEOTIDE SEQUENCE [LARGE SCALE GENOMIC DNA]</scope>
    <source>
        <strain evidence="5">KCTC 52945</strain>
    </source>
</reference>
<keyword evidence="1" id="KW-0521">NADP</keyword>
<name>A0A2W2CBK2_9HYPH</name>
<dbReference type="Gene3D" id="3.40.50.720">
    <property type="entry name" value="NAD(P)-binding Rossmann-like Domain"/>
    <property type="match status" value="1"/>
</dbReference>
<dbReference type="EMBL" id="QKVK01000003">
    <property type="protein sequence ID" value="PZF77563.1"/>
    <property type="molecule type" value="Genomic_DNA"/>
</dbReference>
<keyword evidence="2" id="KW-0560">Oxidoreductase</keyword>
<dbReference type="SUPFAM" id="SSF51735">
    <property type="entry name" value="NAD(P)-binding Rossmann-fold domains"/>
    <property type="match status" value="1"/>
</dbReference>
<dbReference type="PANTHER" id="PTHR48106:SF18">
    <property type="entry name" value="QUINONE OXIDOREDUCTASE PIG3"/>
    <property type="match status" value="1"/>
</dbReference>
<comment type="caution">
    <text evidence="4">The sequence shown here is derived from an EMBL/GenBank/DDBJ whole genome shotgun (WGS) entry which is preliminary data.</text>
</comment>
<dbReference type="Proteomes" id="UP000248795">
    <property type="component" value="Unassembled WGS sequence"/>
</dbReference>
<evidence type="ECO:0000256" key="1">
    <source>
        <dbReference type="ARBA" id="ARBA00022857"/>
    </source>
</evidence>
<dbReference type="GO" id="GO:0016651">
    <property type="term" value="F:oxidoreductase activity, acting on NAD(P)H"/>
    <property type="evidence" value="ECO:0007669"/>
    <property type="project" value="TreeGrafter"/>
</dbReference>
<dbReference type="Pfam" id="PF13602">
    <property type="entry name" value="ADH_zinc_N_2"/>
    <property type="match status" value="1"/>
</dbReference>
<dbReference type="InterPro" id="IPR020843">
    <property type="entry name" value="ER"/>
</dbReference>
<proteinExistence type="predicted"/>
<gene>
    <name evidence="4" type="ORF">DK847_09665</name>
</gene>
<dbReference type="Gene3D" id="3.90.180.10">
    <property type="entry name" value="Medium-chain alcohol dehydrogenases, catalytic domain"/>
    <property type="match status" value="1"/>
</dbReference>
<dbReference type="InterPro" id="IPR036291">
    <property type="entry name" value="NAD(P)-bd_dom_sf"/>
</dbReference>
<dbReference type="SMART" id="SM00829">
    <property type="entry name" value="PKS_ER"/>
    <property type="match status" value="1"/>
</dbReference>
<sequence>MKIKAVVATQKGGAEVLKLTEVELAWPQGPRDVLVELRAAALNPADIFFRELGGYVAGPLPFVPGHDGMGVVTAVGPEVTLVKPGDRVCFCNGGIGGTYGTYAEAAVVPEWQLARVPDAVDDVTAAALPLVAITCWESLYERAAVEPGEFVLVHGGAGGTGHVAVQLAALRGARVAATVSSARKADIVSGLGAELPINYREVDFAEAALHWSGGLHVAFDNAGAEVMQKTYRAMAPYGRVVTLMGVAPDDADLNAYNLNLTLHNVMMLTPMWKGLAAGLQHQAEIVAQALALVAEGRLRLRLSESFPLADAGKAQTFLESGDAIGKVTLTMGD</sequence>
<protein>
    <submittedName>
        <fullName evidence="4">Alcohol dehydrogenase</fullName>
    </submittedName>
</protein>
<dbReference type="Pfam" id="PF08240">
    <property type="entry name" value="ADH_N"/>
    <property type="match status" value="1"/>
</dbReference>
<evidence type="ECO:0000313" key="5">
    <source>
        <dbReference type="Proteomes" id="UP000248795"/>
    </source>
</evidence>
<dbReference type="AlphaFoldDB" id="A0A2W2CBK2"/>